<evidence type="ECO:0000256" key="1">
    <source>
        <dbReference type="SAM" id="SignalP"/>
    </source>
</evidence>
<gene>
    <name evidence="2" type="ORF">A0J61_00172</name>
</gene>
<sequence>MKSILTVFICLCLFAVNTLAYLAERSSPYTVTISNYQQAPIEVRKGDKIELQWNFAPGVRFPLYGYACPRTAKTDVGLLALNESSSRTQPYVYTISTGLSLLDNTFSWTVGDDVPSGEYRIGVGFFYHEATQSFVVL</sequence>
<proteinExistence type="predicted"/>
<dbReference type="InParanoid" id="A0A1C7NS57"/>
<reference evidence="2 3" key="1">
    <citation type="submission" date="2016-03" db="EMBL/GenBank/DDBJ databases">
        <title>Choanephora cucurbitarum.</title>
        <authorList>
            <person name="Min B."/>
            <person name="Park H."/>
            <person name="Park J.-H."/>
            <person name="Shin H.-D."/>
            <person name="Choi I.-G."/>
        </authorList>
    </citation>
    <scope>NUCLEOTIDE SEQUENCE [LARGE SCALE GENOMIC DNA]</scope>
    <source>
        <strain evidence="2 3">KUS-F28377</strain>
    </source>
</reference>
<dbReference type="OrthoDB" id="2205937at2759"/>
<evidence type="ECO:0000313" key="3">
    <source>
        <dbReference type="Proteomes" id="UP000093000"/>
    </source>
</evidence>
<protein>
    <submittedName>
        <fullName evidence="2">Uncharacterized protein</fullName>
    </submittedName>
</protein>
<accession>A0A1C7NS57</accession>
<dbReference type="Proteomes" id="UP000093000">
    <property type="component" value="Unassembled WGS sequence"/>
</dbReference>
<evidence type="ECO:0000313" key="2">
    <source>
        <dbReference type="EMBL" id="OBZ91810.1"/>
    </source>
</evidence>
<feature type="chain" id="PRO_5008889865" evidence="1">
    <location>
        <begin position="21"/>
        <end position="137"/>
    </location>
</feature>
<comment type="caution">
    <text evidence="2">The sequence shown here is derived from an EMBL/GenBank/DDBJ whole genome shotgun (WGS) entry which is preliminary data.</text>
</comment>
<dbReference type="AlphaFoldDB" id="A0A1C7NS57"/>
<keyword evidence="3" id="KW-1185">Reference proteome</keyword>
<keyword evidence="1" id="KW-0732">Signal</keyword>
<dbReference type="EMBL" id="LUGH01000003">
    <property type="protein sequence ID" value="OBZ91810.1"/>
    <property type="molecule type" value="Genomic_DNA"/>
</dbReference>
<organism evidence="2 3">
    <name type="scientific">Choanephora cucurbitarum</name>
    <dbReference type="NCBI Taxonomy" id="101091"/>
    <lineage>
        <taxon>Eukaryota</taxon>
        <taxon>Fungi</taxon>
        <taxon>Fungi incertae sedis</taxon>
        <taxon>Mucoromycota</taxon>
        <taxon>Mucoromycotina</taxon>
        <taxon>Mucoromycetes</taxon>
        <taxon>Mucorales</taxon>
        <taxon>Mucorineae</taxon>
        <taxon>Choanephoraceae</taxon>
        <taxon>Choanephoroideae</taxon>
        <taxon>Choanephora</taxon>
    </lineage>
</organism>
<name>A0A1C7NS57_9FUNG</name>
<feature type="signal peptide" evidence="1">
    <location>
        <begin position="1"/>
        <end position="20"/>
    </location>
</feature>